<feature type="region of interest" description="Disordered" evidence="5">
    <location>
        <begin position="46"/>
        <end position="73"/>
    </location>
</feature>
<dbReference type="Gene3D" id="1.20.1250.20">
    <property type="entry name" value="MFS general substrate transporter like domains"/>
    <property type="match status" value="1"/>
</dbReference>
<proteinExistence type="predicted"/>
<feature type="transmembrane region" description="Helical" evidence="6">
    <location>
        <begin position="435"/>
        <end position="455"/>
    </location>
</feature>
<dbReference type="SUPFAM" id="SSF103473">
    <property type="entry name" value="MFS general substrate transporter"/>
    <property type="match status" value="1"/>
</dbReference>
<accession>A0ABQ8FLS0</accession>
<dbReference type="Pfam" id="PF07690">
    <property type="entry name" value="MFS_1"/>
    <property type="match status" value="1"/>
</dbReference>
<evidence type="ECO:0000313" key="7">
    <source>
        <dbReference type="EMBL" id="KAH6600466.1"/>
    </source>
</evidence>
<reference evidence="7 8" key="1">
    <citation type="submission" date="2021-02" db="EMBL/GenBank/DDBJ databases">
        <title>Variation within the Batrachochytrium salamandrivorans European outbreak.</title>
        <authorList>
            <person name="Kelly M."/>
            <person name="Pasmans F."/>
            <person name="Shea T.P."/>
            <person name="Munoz J.F."/>
            <person name="Carranza S."/>
            <person name="Cuomo C.A."/>
            <person name="Martel A."/>
        </authorList>
    </citation>
    <scope>NUCLEOTIDE SEQUENCE [LARGE SCALE GENOMIC DNA]</scope>
    <source>
        <strain evidence="7 8">AMFP18/2</strain>
    </source>
</reference>
<sequence>MTASTTAAVSIDRNQTKSHPEADPPLPATPHSTLVCDSDTEEATLSIGTLARRTPTSSTDDEASGNAPISNSEIDAKPCPSPYHVFLPLFLQVAALSISIVPQQQWLILYLCRRFSVAAAAHQNYHSLSLFPNSSNTIYLPGMFDNPVAFSSADWSICSSSPDIQILAARWGMVLSLCSSIPSLITGPCFGSLSDIYGRKLILIIPIVGLILNYTSYLVVANFSVGLWVLIATHLLIGMMGSWSMMITAAISYLADTTSTADRSQTFVYAESFALSAGAFGPLLGGYLVKVMPSIDYVFALSVVLGSLALLAVVFLVPESLKRLRETAIPVSNLTPDQDADLEFDVPISVNRPNSSFKSLQGLSHQFEAVSKIRRLFHSTITAFCTSSTHTFVILVSALCIYIAYMSGRLLLFPYASFCFGWDSLIEGQYLMTSIFSRVFHMLVTFPLLTHLFTLSRPKLHESPQETSPLFPTTIAVSADALAKTRFEIRLVSAVFFIGTLSTIAFALAPAGWMFFVIAYFDGIGSIGSPIIRGLISRSSPENAQGQMFSFVQFLENFTSLVMSVVYPSIWTATVGTSAPFLFLLLAAFLYACATVIVAFARAEEVSSVREENIAYVDVCSNTDIEN</sequence>
<evidence type="ECO:0000256" key="2">
    <source>
        <dbReference type="ARBA" id="ARBA00022692"/>
    </source>
</evidence>
<evidence type="ECO:0000256" key="4">
    <source>
        <dbReference type="ARBA" id="ARBA00023136"/>
    </source>
</evidence>
<feature type="transmembrane region" description="Helical" evidence="6">
    <location>
        <begin position="515"/>
        <end position="536"/>
    </location>
</feature>
<feature type="transmembrane region" description="Helical" evidence="6">
    <location>
        <begin position="491"/>
        <end position="509"/>
    </location>
</feature>
<feature type="transmembrane region" description="Helical" evidence="6">
    <location>
        <begin position="201"/>
        <end position="220"/>
    </location>
</feature>
<dbReference type="Proteomes" id="UP001648503">
    <property type="component" value="Unassembled WGS sequence"/>
</dbReference>
<keyword evidence="8" id="KW-1185">Reference proteome</keyword>
<keyword evidence="2 6" id="KW-0812">Transmembrane</keyword>
<comment type="subcellular location">
    <subcellularLocation>
        <location evidence="1">Membrane</location>
        <topology evidence="1">Multi-pass membrane protein</topology>
    </subcellularLocation>
</comment>
<feature type="transmembrane region" description="Helical" evidence="6">
    <location>
        <begin position="381"/>
        <end position="405"/>
    </location>
</feature>
<dbReference type="InterPro" id="IPR011701">
    <property type="entry name" value="MFS"/>
</dbReference>
<evidence type="ECO:0000256" key="3">
    <source>
        <dbReference type="ARBA" id="ARBA00022989"/>
    </source>
</evidence>
<evidence type="ECO:0000256" key="6">
    <source>
        <dbReference type="SAM" id="Phobius"/>
    </source>
</evidence>
<feature type="transmembrane region" description="Helical" evidence="6">
    <location>
        <begin position="579"/>
        <end position="601"/>
    </location>
</feature>
<feature type="transmembrane region" description="Helical" evidence="6">
    <location>
        <begin position="267"/>
        <end position="289"/>
    </location>
</feature>
<name>A0ABQ8FLS0_9FUNG</name>
<feature type="transmembrane region" description="Helical" evidence="6">
    <location>
        <begin position="226"/>
        <end position="255"/>
    </location>
</feature>
<evidence type="ECO:0000256" key="1">
    <source>
        <dbReference type="ARBA" id="ARBA00004141"/>
    </source>
</evidence>
<keyword evidence="4 6" id="KW-0472">Membrane</keyword>
<dbReference type="PANTHER" id="PTHR23507:SF1">
    <property type="entry name" value="FI18259P1-RELATED"/>
    <property type="match status" value="1"/>
</dbReference>
<dbReference type="PANTHER" id="PTHR23507">
    <property type="entry name" value="ZGC:174356"/>
    <property type="match status" value="1"/>
</dbReference>
<keyword evidence="3 6" id="KW-1133">Transmembrane helix</keyword>
<evidence type="ECO:0008006" key="9">
    <source>
        <dbReference type="Google" id="ProtNLM"/>
    </source>
</evidence>
<feature type="region of interest" description="Disordered" evidence="5">
    <location>
        <begin position="1"/>
        <end position="33"/>
    </location>
</feature>
<gene>
    <name evidence="7" type="ORF">BASA50_002288</name>
</gene>
<dbReference type="EMBL" id="JAFCIX010000035">
    <property type="protein sequence ID" value="KAH6600466.1"/>
    <property type="molecule type" value="Genomic_DNA"/>
</dbReference>
<feature type="transmembrane region" description="Helical" evidence="6">
    <location>
        <begin position="295"/>
        <end position="317"/>
    </location>
</feature>
<dbReference type="InterPro" id="IPR036259">
    <property type="entry name" value="MFS_trans_sf"/>
</dbReference>
<organism evidence="7 8">
    <name type="scientific">Batrachochytrium salamandrivorans</name>
    <dbReference type="NCBI Taxonomy" id="1357716"/>
    <lineage>
        <taxon>Eukaryota</taxon>
        <taxon>Fungi</taxon>
        <taxon>Fungi incertae sedis</taxon>
        <taxon>Chytridiomycota</taxon>
        <taxon>Chytridiomycota incertae sedis</taxon>
        <taxon>Chytridiomycetes</taxon>
        <taxon>Rhizophydiales</taxon>
        <taxon>Rhizophydiales incertae sedis</taxon>
        <taxon>Batrachochytrium</taxon>
    </lineage>
</organism>
<comment type="caution">
    <text evidence="7">The sequence shown here is derived from an EMBL/GenBank/DDBJ whole genome shotgun (WGS) entry which is preliminary data.</text>
</comment>
<protein>
    <recommendedName>
        <fullName evidence="9">Major facilitator superfamily (MFS) profile domain-containing protein</fullName>
    </recommendedName>
</protein>
<evidence type="ECO:0000256" key="5">
    <source>
        <dbReference type="SAM" id="MobiDB-lite"/>
    </source>
</evidence>
<evidence type="ECO:0000313" key="8">
    <source>
        <dbReference type="Proteomes" id="UP001648503"/>
    </source>
</evidence>
<feature type="transmembrane region" description="Helical" evidence="6">
    <location>
        <begin position="548"/>
        <end position="567"/>
    </location>
</feature>